<evidence type="ECO:0000313" key="2">
    <source>
        <dbReference type="EMBL" id="QDK19891.1"/>
    </source>
</evidence>
<dbReference type="EMBL" id="CP035382">
    <property type="protein sequence ID" value="QDK19891.1"/>
    <property type="molecule type" value="Genomic_DNA"/>
</dbReference>
<reference evidence="2 3" key="1">
    <citation type="submission" date="2019-01" db="EMBL/GenBank/DDBJ databases">
        <title>Florfenicol resistance in Enterobacteriaceae and whole-genome sequence analysis of florfenicol-resistant Leclercia adecarboxylata strain R25.</title>
        <authorList>
            <person name="Bao Q."/>
            <person name="Ying Y."/>
        </authorList>
    </citation>
    <scope>NUCLEOTIDE SEQUENCE [LARGE SCALE GENOMIC DNA]</scope>
    <source>
        <strain evidence="2 3">R25</strain>
    </source>
</reference>
<feature type="chain" id="PRO_5042908128" description="Outer membrane protein assembly factor BamE" evidence="1">
    <location>
        <begin position="22"/>
        <end position="125"/>
    </location>
</feature>
<keyword evidence="1" id="KW-0732">Signal</keyword>
<dbReference type="AlphaFoldDB" id="A0AAP9DC61"/>
<gene>
    <name evidence="2" type="ORF">ES815_16955</name>
</gene>
<protein>
    <recommendedName>
        <fullName evidence="4">Outer membrane protein assembly factor BamE</fullName>
    </recommendedName>
</protein>
<evidence type="ECO:0008006" key="4">
    <source>
        <dbReference type="Google" id="ProtNLM"/>
    </source>
</evidence>
<name>A0AAP9DC61_9ENTR</name>
<organism evidence="2 3">
    <name type="scientific">Leclercia adecarboxylata</name>
    <dbReference type="NCBI Taxonomy" id="83655"/>
    <lineage>
        <taxon>Bacteria</taxon>
        <taxon>Pseudomonadati</taxon>
        <taxon>Pseudomonadota</taxon>
        <taxon>Gammaproteobacteria</taxon>
        <taxon>Enterobacterales</taxon>
        <taxon>Enterobacteriaceae</taxon>
        <taxon>Leclercia</taxon>
    </lineage>
</organism>
<sequence length="125" mass="13632">MKKFIFVALAILPLASCTVYGNKSIKEESQQTVAANIIKGKTTQQEIINKYGEPQTRAMIDGKETWSYSVTSGKSSITSYIPIVSMFTNGATANIKSMDIWFKGNVVEGYNFVQTSSTASTGLLD</sequence>
<proteinExistence type="predicted"/>
<feature type="signal peptide" evidence="1">
    <location>
        <begin position="1"/>
        <end position="21"/>
    </location>
</feature>
<dbReference type="Proteomes" id="UP000317812">
    <property type="component" value="Chromosome"/>
</dbReference>
<evidence type="ECO:0000256" key="1">
    <source>
        <dbReference type="SAM" id="SignalP"/>
    </source>
</evidence>
<dbReference type="RefSeq" id="WP_142488836.1">
    <property type="nucleotide sequence ID" value="NZ_CP035382.1"/>
</dbReference>
<evidence type="ECO:0000313" key="3">
    <source>
        <dbReference type="Proteomes" id="UP000317812"/>
    </source>
</evidence>
<accession>A0AAP9DC61</accession>